<protein>
    <recommendedName>
        <fullName evidence="4">Ribosomal protein S14</fullName>
    </recommendedName>
</protein>
<keyword evidence="1" id="KW-0472">Membrane</keyword>
<evidence type="ECO:0000313" key="3">
    <source>
        <dbReference type="Proteomes" id="UP001412067"/>
    </source>
</evidence>
<organism evidence="2 3">
    <name type="scientific">Platanthera guangdongensis</name>
    <dbReference type="NCBI Taxonomy" id="2320717"/>
    <lineage>
        <taxon>Eukaryota</taxon>
        <taxon>Viridiplantae</taxon>
        <taxon>Streptophyta</taxon>
        <taxon>Embryophyta</taxon>
        <taxon>Tracheophyta</taxon>
        <taxon>Spermatophyta</taxon>
        <taxon>Magnoliopsida</taxon>
        <taxon>Liliopsida</taxon>
        <taxon>Asparagales</taxon>
        <taxon>Orchidaceae</taxon>
        <taxon>Orchidoideae</taxon>
        <taxon>Orchideae</taxon>
        <taxon>Orchidinae</taxon>
        <taxon>Platanthera</taxon>
    </lineage>
</organism>
<evidence type="ECO:0008006" key="4">
    <source>
        <dbReference type="Google" id="ProtNLM"/>
    </source>
</evidence>
<keyword evidence="1" id="KW-0812">Transmembrane</keyword>
<keyword evidence="3" id="KW-1185">Reference proteome</keyword>
<proteinExistence type="predicted"/>
<accession>A0ABR2M3P6</accession>
<evidence type="ECO:0000256" key="1">
    <source>
        <dbReference type="SAM" id="Phobius"/>
    </source>
</evidence>
<gene>
    <name evidence="2" type="ORF">KSP40_PGU022406</name>
</gene>
<dbReference type="EMBL" id="JBBWWR010000012">
    <property type="protein sequence ID" value="KAK8958653.1"/>
    <property type="molecule type" value="Genomic_DNA"/>
</dbReference>
<sequence length="115" mass="13394">MVHANYQHFTVVHLAGCLKKRYRNAVARMRTRHGLVFESPHEPATCEISRKIFSSIFSRKPKITGVGVSGSDGVLILSSFISFACLLRRLCRRRRVLQLRRQLKRPDLTEKRKFR</sequence>
<keyword evidence="1" id="KW-1133">Transmembrane helix</keyword>
<comment type="caution">
    <text evidence="2">The sequence shown here is derived from an EMBL/GenBank/DDBJ whole genome shotgun (WGS) entry which is preliminary data.</text>
</comment>
<name>A0ABR2M3P6_9ASPA</name>
<feature type="transmembrane region" description="Helical" evidence="1">
    <location>
        <begin position="73"/>
        <end position="91"/>
    </location>
</feature>
<dbReference type="Proteomes" id="UP001412067">
    <property type="component" value="Unassembled WGS sequence"/>
</dbReference>
<reference evidence="2 3" key="1">
    <citation type="journal article" date="2022" name="Nat. Plants">
        <title>Genomes of leafy and leafless Platanthera orchids illuminate the evolution of mycoheterotrophy.</title>
        <authorList>
            <person name="Li M.H."/>
            <person name="Liu K.W."/>
            <person name="Li Z."/>
            <person name="Lu H.C."/>
            <person name="Ye Q.L."/>
            <person name="Zhang D."/>
            <person name="Wang J.Y."/>
            <person name="Li Y.F."/>
            <person name="Zhong Z.M."/>
            <person name="Liu X."/>
            <person name="Yu X."/>
            <person name="Liu D.K."/>
            <person name="Tu X.D."/>
            <person name="Liu B."/>
            <person name="Hao Y."/>
            <person name="Liao X.Y."/>
            <person name="Jiang Y.T."/>
            <person name="Sun W.H."/>
            <person name="Chen J."/>
            <person name="Chen Y.Q."/>
            <person name="Ai Y."/>
            <person name="Zhai J.W."/>
            <person name="Wu S.S."/>
            <person name="Zhou Z."/>
            <person name="Hsiao Y.Y."/>
            <person name="Wu W.L."/>
            <person name="Chen Y.Y."/>
            <person name="Lin Y.F."/>
            <person name="Hsu J.L."/>
            <person name="Li C.Y."/>
            <person name="Wang Z.W."/>
            <person name="Zhao X."/>
            <person name="Zhong W.Y."/>
            <person name="Ma X.K."/>
            <person name="Ma L."/>
            <person name="Huang J."/>
            <person name="Chen G.Z."/>
            <person name="Huang M.Z."/>
            <person name="Huang L."/>
            <person name="Peng D.H."/>
            <person name="Luo Y.B."/>
            <person name="Zou S.Q."/>
            <person name="Chen S.P."/>
            <person name="Lan S."/>
            <person name="Tsai W.C."/>
            <person name="Van de Peer Y."/>
            <person name="Liu Z.J."/>
        </authorList>
    </citation>
    <scope>NUCLEOTIDE SEQUENCE [LARGE SCALE GENOMIC DNA]</scope>
    <source>
        <strain evidence="2">Lor288</strain>
    </source>
</reference>
<evidence type="ECO:0000313" key="2">
    <source>
        <dbReference type="EMBL" id="KAK8958653.1"/>
    </source>
</evidence>